<proteinExistence type="predicted"/>
<comment type="caution">
    <text evidence="1">The sequence shown here is derived from an EMBL/GenBank/DDBJ whole genome shotgun (WGS) entry which is preliminary data.</text>
</comment>
<organism evidence="1 2">
    <name type="scientific">Bauhinia variegata</name>
    <name type="common">Purple orchid tree</name>
    <name type="synonym">Phanera variegata</name>
    <dbReference type="NCBI Taxonomy" id="167791"/>
    <lineage>
        <taxon>Eukaryota</taxon>
        <taxon>Viridiplantae</taxon>
        <taxon>Streptophyta</taxon>
        <taxon>Embryophyta</taxon>
        <taxon>Tracheophyta</taxon>
        <taxon>Spermatophyta</taxon>
        <taxon>Magnoliopsida</taxon>
        <taxon>eudicotyledons</taxon>
        <taxon>Gunneridae</taxon>
        <taxon>Pentapetalae</taxon>
        <taxon>rosids</taxon>
        <taxon>fabids</taxon>
        <taxon>Fabales</taxon>
        <taxon>Fabaceae</taxon>
        <taxon>Cercidoideae</taxon>
        <taxon>Cercideae</taxon>
        <taxon>Bauhiniinae</taxon>
        <taxon>Bauhinia</taxon>
    </lineage>
</organism>
<sequence>MSFRSYTNLVNALFIIVSSFCFGFGSADSTITRTRFIRDSETITSNDGAFKLGFISFVNSSTNRYLGIWYLNQSDVVWVANREQPLKDSAGSLKISEDGNLVVLDGNNQTIWSSNITKTASSNLTAQLQDIGNLVLQDGITGEILWQSFDHPWSTVIPKMRLTINRITGKRITVTSSKSLSDPSPWIFSVSLERPSTPEVFLWVNGTRPYWRTGPWNGRVFIGAPQMSTGYLYGWSIGNGDDGTVSLTYSFLDPAAFGTLSLNSEGKIDMVRWYNRTKVLKMAIPISDCDAYGLCGPFGSCNGESTPICSCLSGYDPRNLEEWNRQNWTSGCVRKTLLQCERVKNGSEAGEKDGFLKLETMKVPDFAERTGAEDHCDTQCLENCSCIAYAYDPYIGCMYWSRGLIDLQKFSSGGVDLYIRLAHSELVSVGHVDKGSNKKKLVIAIALTVGTIALAFCVCLLWKCSAKNRGKEQPESHTQRMIEDQKPTKLDELPLFDFEVLAAATNDFHLANTLGKGGFGQVYKGELGDGQEIAVKRLSRASGQGLEEFMNEVKVISKLQHRNLVRLLGCCIEGDEKMLIYEFMPNKSLDAFLFDPQQKKLLDWRTRFSIIEGVARDEVNTRRIVGTYGYMSPEYAMEGLFSEKSDVYSFGILLLEIVSGKRNNKFYNNAQTLNLTGYAWRLWNQDKIFSLIDPEISDQGFEHQILRCIHIGLLCVQEVARERPSMTTVVSMLNSEIINLPPPSHVAFINRQSSSSLECSTSESHGKYSANNVTLTDIQGR</sequence>
<evidence type="ECO:0000313" key="2">
    <source>
        <dbReference type="Proteomes" id="UP000828941"/>
    </source>
</evidence>
<gene>
    <name evidence="1" type="ORF">L6164_036532</name>
</gene>
<dbReference type="Proteomes" id="UP000828941">
    <property type="component" value="Chromosome 14"/>
</dbReference>
<reference evidence="1 2" key="1">
    <citation type="journal article" date="2022" name="DNA Res.">
        <title>Chromosomal-level genome assembly of the orchid tree Bauhinia variegata (Leguminosae; Cercidoideae) supports the allotetraploid origin hypothesis of Bauhinia.</title>
        <authorList>
            <person name="Zhong Y."/>
            <person name="Chen Y."/>
            <person name="Zheng D."/>
            <person name="Pang J."/>
            <person name="Liu Y."/>
            <person name="Luo S."/>
            <person name="Meng S."/>
            <person name="Qian L."/>
            <person name="Wei D."/>
            <person name="Dai S."/>
            <person name="Zhou R."/>
        </authorList>
    </citation>
    <scope>NUCLEOTIDE SEQUENCE [LARGE SCALE GENOMIC DNA]</scope>
    <source>
        <strain evidence="1">BV-YZ2020</strain>
    </source>
</reference>
<keyword evidence="2" id="KW-1185">Reference proteome</keyword>
<dbReference type="EMBL" id="CM039439">
    <property type="protein sequence ID" value="KAI4296583.1"/>
    <property type="molecule type" value="Genomic_DNA"/>
</dbReference>
<name>A0ACB9KHB1_BAUVA</name>
<evidence type="ECO:0000313" key="1">
    <source>
        <dbReference type="EMBL" id="KAI4296583.1"/>
    </source>
</evidence>
<accession>A0ACB9KHB1</accession>
<protein>
    <submittedName>
        <fullName evidence="1">Uncharacterized protein</fullName>
    </submittedName>
</protein>